<evidence type="ECO:0000259" key="5">
    <source>
        <dbReference type="Pfam" id="PF22780"/>
    </source>
</evidence>
<dbReference type="RefSeq" id="WP_146684375.1">
    <property type="nucleotide sequence ID" value="NZ_CP019646.1"/>
</dbReference>
<dbReference type="Gene3D" id="2.40.30.10">
    <property type="entry name" value="Translation factors"/>
    <property type="match status" value="1"/>
</dbReference>
<dbReference type="InterPro" id="IPR036188">
    <property type="entry name" value="FAD/NAD-bd_sf"/>
</dbReference>
<accession>A0A1Q2MHM0</accession>
<evidence type="ECO:0000256" key="2">
    <source>
        <dbReference type="ARBA" id="ARBA00022630"/>
    </source>
</evidence>
<dbReference type="Pfam" id="PF22780">
    <property type="entry name" value="HI0933_like_1st"/>
    <property type="match status" value="1"/>
</dbReference>
<dbReference type="AlphaFoldDB" id="A0A1Q2MHM0"/>
<comment type="cofactor">
    <cofactor evidence="1">
        <name>FAD</name>
        <dbReference type="ChEBI" id="CHEBI:57692"/>
    </cofactor>
</comment>
<evidence type="ECO:0000313" key="7">
    <source>
        <dbReference type="Proteomes" id="UP000188181"/>
    </source>
</evidence>
<proteinExistence type="predicted"/>
<organism evidence="6 7">
    <name type="scientific">Limihaloglobus sulfuriphilus</name>
    <dbReference type="NCBI Taxonomy" id="1851148"/>
    <lineage>
        <taxon>Bacteria</taxon>
        <taxon>Pseudomonadati</taxon>
        <taxon>Planctomycetota</taxon>
        <taxon>Phycisphaerae</taxon>
        <taxon>Sedimentisphaerales</taxon>
        <taxon>Sedimentisphaeraceae</taxon>
        <taxon>Limihaloglobus</taxon>
    </lineage>
</organism>
<dbReference type="PANTHER" id="PTHR42887:SF2">
    <property type="entry name" value="OS12G0638800 PROTEIN"/>
    <property type="match status" value="1"/>
</dbReference>
<keyword evidence="2" id="KW-0285">Flavoprotein</keyword>
<reference evidence="7" key="1">
    <citation type="submission" date="2017-02" db="EMBL/GenBank/DDBJ databases">
        <title>Comparative genomics and description of representatives of a novel lineage of planctomycetes thriving in anoxic sediments.</title>
        <authorList>
            <person name="Spring S."/>
            <person name="Bunk B."/>
            <person name="Sproer C."/>
        </authorList>
    </citation>
    <scope>NUCLEOTIDE SEQUENCE [LARGE SCALE GENOMIC DNA]</scope>
    <source>
        <strain evidence="7">SM-Chi-D1</strain>
    </source>
</reference>
<dbReference type="OrthoDB" id="9773233at2"/>
<feature type="domain" description="RsdA/BaiN/AoA(So)-like Rossmann fold-like" evidence="4">
    <location>
        <begin position="7"/>
        <end position="406"/>
    </location>
</feature>
<dbReference type="InterPro" id="IPR055178">
    <property type="entry name" value="RsdA/BaiN/AoA(So)-like_dom"/>
</dbReference>
<keyword evidence="3" id="KW-0274">FAD</keyword>
<dbReference type="Pfam" id="PF03486">
    <property type="entry name" value="HI0933_like"/>
    <property type="match status" value="1"/>
</dbReference>
<dbReference type="Proteomes" id="UP000188181">
    <property type="component" value="Chromosome"/>
</dbReference>
<dbReference type="Gene3D" id="3.50.50.60">
    <property type="entry name" value="FAD/NAD(P)-binding domain"/>
    <property type="match status" value="1"/>
</dbReference>
<evidence type="ECO:0000256" key="1">
    <source>
        <dbReference type="ARBA" id="ARBA00001974"/>
    </source>
</evidence>
<dbReference type="KEGG" id="pbas:SMSP2_02535"/>
<gene>
    <name evidence="6" type="ORF">SMSP2_02535</name>
</gene>
<protein>
    <submittedName>
        <fullName evidence="6">Tricarballylate dehydrogenase</fullName>
    </submittedName>
</protein>
<dbReference type="EMBL" id="CP019646">
    <property type="protein sequence ID" value="AQQ72154.1"/>
    <property type="molecule type" value="Genomic_DNA"/>
</dbReference>
<evidence type="ECO:0000256" key="3">
    <source>
        <dbReference type="ARBA" id="ARBA00022827"/>
    </source>
</evidence>
<dbReference type="InterPro" id="IPR023166">
    <property type="entry name" value="BaiN-like_dom_sf"/>
</dbReference>
<dbReference type="PRINTS" id="PR00411">
    <property type="entry name" value="PNDRDTASEI"/>
</dbReference>
<sequence length="410" mass="44246">MPFNNYDVCVIGGGASGLMAAAAAAESGLKTALIEKNTSMGRKLLVTGGGRCNVTNILEPQEFLRRCRPYDRFLRHSIYSFPPRALMEFLTQRGVETKVLESNCVFLSGERAYELLEALLEENRRSGTSMVYGRRVEAVEKSDEHFSLICGKDTYTCRKLIIAAGGASWPQTGSTGDGYALAASLGHRIAEPRACLVPLEVKENWVSRLAGVSLPAVSISCRQTKKHPVTGGLVFTDTGIGGPAVLNFSREILPLLEQSPVEAFIDLMPDLNIEELGERFAASITANPKSNFYSLMREYVPRSLGNVIADLAGINPRTQAAVLPKAQRRRTVSLLKSLELTITGTRPLKIATVTRGGAANDQIDPKTMESKLCPGLYLCGEVIDIDGPCGGFNLQIAFSTGRLAGMSAAL</sequence>
<evidence type="ECO:0000259" key="4">
    <source>
        <dbReference type="Pfam" id="PF03486"/>
    </source>
</evidence>
<dbReference type="Gene3D" id="1.10.8.260">
    <property type="entry name" value="HI0933 insert domain-like"/>
    <property type="match status" value="1"/>
</dbReference>
<dbReference type="SUPFAM" id="SSF160996">
    <property type="entry name" value="HI0933 insert domain-like"/>
    <property type="match status" value="1"/>
</dbReference>
<evidence type="ECO:0000313" key="6">
    <source>
        <dbReference type="EMBL" id="AQQ72154.1"/>
    </source>
</evidence>
<name>A0A1Q2MHM0_9BACT</name>
<dbReference type="SUPFAM" id="SSF51905">
    <property type="entry name" value="FAD/NAD(P)-binding domain"/>
    <property type="match status" value="1"/>
</dbReference>
<keyword evidence="7" id="KW-1185">Reference proteome</keyword>
<dbReference type="PANTHER" id="PTHR42887">
    <property type="entry name" value="OS12G0638800 PROTEIN"/>
    <property type="match status" value="1"/>
</dbReference>
<dbReference type="STRING" id="1851148.SMSP2_02535"/>
<dbReference type="InterPro" id="IPR004792">
    <property type="entry name" value="BaiN-like"/>
</dbReference>
<dbReference type="NCBIfam" id="TIGR00275">
    <property type="entry name" value="aminoacetone oxidase family FAD-binding enzyme"/>
    <property type="match status" value="1"/>
</dbReference>
<feature type="domain" description="RsdA/BaiN/AoA(So)-like insert" evidence="5">
    <location>
        <begin position="193"/>
        <end position="353"/>
    </location>
</feature>
<dbReference type="InterPro" id="IPR057661">
    <property type="entry name" value="RsdA/BaiN/AoA(So)_Rossmann"/>
</dbReference>